<evidence type="ECO:0000313" key="3">
    <source>
        <dbReference type="EMBL" id="EFO99514.1"/>
    </source>
</evidence>
<dbReference type="GO" id="GO:0008298">
    <property type="term" value="P:intracellular mRNA localization"/>
    <property type="evidence" value="ECO:0007669"/>
    <property type="project" value="TreeGrafter"/>
</dbReference>
<name>E3MDY9_CAERE</name>
<sequence>MHENRPLDDIIEVNEKIGTNPPDRQRFENDLEEFHSEMQKIRSQIQIRCKKCTESNPLESEMKTQREQLRVELMGLKRDGDKIKVEIDNQASFRKKQLDLEKDCRIRNKDQLEKLLQEYQDRYKRPLSARDEQALVTEINALKRNRKQLESLAEITTGRKDLDVELEKNRHKKHKVYIDLTNLQNKFKLIKQNRRMIEDEIRDLKHQLQGAHERRKILINAYDDNREEYKTWLNANKLNGNSVPMSFPSARKIKAPIDIEELEPYYEQKRDCNRLIHYLERLQTTLQKDEGVKPPAPAPIVDDDDDSADELPPQLIRNNPKITVASAAPAVKRNFKKPTQPISHNIDIYKLFGTVDVDVPKVYADVGDALKAVREKLDFYNQQTTNELDWGEELGGIEYLSISRTASDMDSFMDESLSDVGSMSSFYRASSRTSCPSPLANDNSPKRFVAPLPPNSEKNSPV</sequence>
<proteinExistence type="predicted"/>
<evidence type="ECO:0000313" key="4">
    <source>
        <dbReference type="Proteomes" id="UP000008281"/>
    </source>
</evidence>
<feature type="compositionally biased region" description="Polar residues" evidence="2">
    <location>
        <begin position="428"/>
        <end position="443"/>
    </location>
</feature>
<reference evidence="3" key="1">
    <citation type="submission" date="2007-07" db="EMBL/GenBank/DDBJ databases">
        <title>PCAP assembly of the Caenorhabditis remanei genome.</title>
        <authorList>
            <consortium name="The Caenorhabditis remanei Sequencing Consortium"/>
            <person name="Wilson R.K."/>
        </authorList>
    </citation>
    <scope>NUCLEOTIDE SEQUENCE [LARGE SCALE GENOMIC DNA]</scope>
    <source>
        <strain evidence="3">PB4641</strain>
    </source>
</reference>
<dbReference type="AlphaFoldDB" id="E3MDY9"/>
<dbReference type="OrthoDB" id="5820935at2759"/>
<protein>
    <submittedName>
        <fullName evidence="3">Uncharacterized protein</fullName>
    </submittedName>
</protein>
<accession>E3MDY9</accession>
<keyword evidence="1" id="KW-0175">Coiled coil</keyword>
<keyword evidence="4" id="KW-1185">Reference proteome</keyword>
<evidence type="ECO:0000256" key="2">
    <source>
        <dbReference type="SAM" id="MobiDB-lite"/>
    </source>
</evidence>
<dbReference type="PANTHER" id="PTHR31027:SF2">
    <property type="entry name" value="LEBERCILIN DOMAIN-CONTAINING PROTEIN"/>
    <property type="match status" value="1"/>
</dbReference>
<organism evidence="4">
    <name type="scientific">Caenorhabditis remanei</name>
    <name type="common">Caenorhabditis vulgaris</name>
    <dbReference type="NCBI Taxonomy" id="31234"/>
    <lineage>
        <taxon>Eukaryota</taxon>
        <taxon>Metazoa</taxon>
        <taxon>Ecdysozoa</taxon>
        <taxon>Nematoda</taxon>
        <taxon>Chromadorea</taxon>
        <taxon>Rhabditida</taxon>
        <taxon>Rhabditina</taxon>
        <taxon>Rhabditomorpha</taxon>
        <taxon>Rhabditoidea</taxon>
        <taxon>Rhabditidae</taxon>
        <taxon>Peloderinae</taxon>
        <taxon>Caenorhabditis</taxon>
    </lineage>
</organism>
<dbReference type="GO" id="GO:0003729">
    <property type="term" value="F:mRNA binding"/>
    <property type="evidence" value="ECO:0007669"/>
    <property type="project" value="TreeGrafter"/>
</dbReference>
<feature type="region of interest" description="Disordered" evidence="2">
    <location>
        <begin position="428"/>
        <end position="462"/>
    </location>
</feature>
<dbReference type="InParanoid" id="E3MDY9"/>
<dbReference type="eggNOG" id="ENOG502T0BK">
    <property type="taxonomic scope" value="Eukaryota"/>
</dbReference>
<evidence type="ECO:0000256" key="1">
    <source>
        <dbReference type="SAM" id="Coils"/>
    </source>
</evidence>
<dbReference type="GO" id="GO:1990904">
    <property type="term" value="C:ribonucleoprotein complex"/>
    <property type="evidence" value="ECO:0007669"/>
    <property type="project" value="TreeGrafter"/>
</dbReference>
<dbReference type="GO" id="GO:0042175">
    <property type="term" value="C:nuclear outer membrane-endoplasmic reticulum membrane network"/>
    <property type="evidence" value="ECO:0007669"/>
    <property type="project" value="TreeGrafter"/>
</dbReference>
<dbReference type="Proteomes" id="UP000008281">
    <property type="component" value="Unassembled WGS sequence"/>
</dbReference>
<gene>
    <name evidence="3" type="ORF">CRE_22293</name>
</gene>
<dbReference type="GO" id="GO:0005783">
    <property type="term" value="C:endoplasmic reticulum"/>
    <property type="evidence" value="ECO:0007669"/>
    <property type="project" value="TreeGrafter"/>
</dbReference>
<dbReference type="STRING" id="31234.E3MDY9"/>
<dbReference type="EMBL" id="DS268438">
    <property type="protein sequence ID" value="EFO99514.1"/>
    <property type="molecule type" value="Genomic_DNA"/>
</dbReference>
<dbReference type="InterPro" id="IPR039604">
    <property type="entry name" value="Bfr1"/>
</dbReference>
<dbReference type="FunCoup" id="E3MDY9">
    <property type="interactions" value="3"/>
</dbReference>
<feature type="coiled-coil region" evidence="1">
    <location>
        <begin position="24"/>
        <end position="214"/>
    </location>
</feature>
<dbReference type="HOGENOM" id="CLU_603018_0_0_1"/>
<dbReference type="PANTHER" id="PTHR31027">
    <property type="entry name" value="NUCLEAR SEGREGATION PROTEIN BFR1"/>
    <property type="match status" value="1"/>
</dbReference>
<dbReference type="OMA" id="YYEQKRD"/>